<name>A0A3B1D6W4_9ZZZZ</name>
<evidence type="ECO:0000256" key="1">
    <source>
        <dbReference type="ARBA" id="ARBA00004370"/>
    </source>
</evidence>
<evidence type="ECO:0000256" key="2">
    <source>
        <dbReference type="ARBA" id="ARBA00023136"/>
    </source>
</evidence>
<dbReference type="AlphaFoldDB" id="A0A3B1D6W4"/>
<protein>
    <recommendedName>
        <fullName evidence="3">Bacterial surface antigen (D15) domain-containing protein</fullName>
    </recommendedName>
</protein>
<proteinExistence type="predicted"/>
<comment type="subcellular location">
    <subcellularLocation>
        <location evidence="1">Membrane</location>
    </subcellularLocation>
</comment>
<gene>
    <name evidence="4" type="ORF">MNBD_NITROSPIRAE03-1847</name>
</gene>
<reference evidence="4" key="1">
    <citation type="submission" date="2018-06" db="EMBL/GenBank/DDBJ databases">
        <authorList>
            <person name="Zhirakovskaya E."/>
        </authorList>
    </citation>
    <scope>NUCLEOTIDE SEQUENCE</scope>
</reference>
<dbReference type="GO" id="GO:0019867">
    <property type="term" value="C:outer membrane"/>
    <property type="evidence" value="ECO:0007669"/>
    <property type="project" value="InterPro"/>
</dbReference>
<dbReference type="Pfam" id="PF01103">
    <property type="entry name" value="Omp85"/>
    <property type="match status" value="1"/>
</dbReference>
<dbReference type="InterPro" id="IPR000184">
    <property type="entry name" value="Bac_surfAg_D15"/>
</dbReference>
<dbReference type="Gene3D" id="2.40.160.50">
    <property type="entry name" value="membrane protein fhac: a member of the omp85/tpsb transporter family"/>
    <property type="match status" value="1"/>
</dbReference>
<organism evidence="4">
    <name type="scientific">hydrothermal vent metagenome</name>
    <dbReference type="NCBI Taxonomy" id="652676"/>
    <lineage>
        <taxon>unclassified sequences</taxon>
        <taxon>metagenomes</taxon>
        <taxon>ecological metagenomes</taxon>
    </lineage>
</organism>
<feature type="non-terminal residue" evidence="4">
    <location>
        <position position="1"/>
    </location>
</feature>
<dbReference type="EMBL" id="UOGI01000126">
    <property type="protein sequence ID" value="VAX31884.1"/>
    <property type="molecule type" value="Genomic_DNA"/>
</dbReference>
<accession>A0A3B1D6W4</accession>
<sequence>GPRDENGDVIGGTKELLFNAEYIVPLLDEIKLKGVVFFDLGRAYGSDETFGSDLRYTTGAGIRWVSPIGPIRIEYGYNIDRRDDESTGRVEFAFGSFF</sequence>
<evidence type="ECO:0000313" key="4">
    <source>
        <dbReference type="EMBL" id="VAX31884.1"/>
    </source>
</evidence>
<evidence type="ECO:0000259" key="3">
    <source>
        <dbReference type="Pfam" id="PF01103"/>
    </source>
</evidence>
<keyword evidence="2" id="KW-0472">Membrane</keyword>
<feature type="domain" description="Bacterial surface antigen (D15)" evidence="3">
    <location>
        <begin position="1"/>
        <end position="98"/>
    </location>
</feature>